<gene>
    <name evidence="1" type="ORF">BWK62_10200</name>
</gene>
<proteinExistence type="predicted"/>
<dbReference type="AlphaFoldDB" id="A0A246G9H8"/>
<dbReference type="PANTHER" id="PTHR39473">
    <property type="match status" value="1"/>
</dbReference>
<accession>A0A246G9H8</accession>
<organism evidence="1 2">
    <name type="scientific">Flavobacterium columnare</name>
    <dbReference type="NCBI Taxonomy" id="996"/>
    <lineage>
        <taxon>Bacteria</taxon>
        <taxon>Pseudomonadati</taxon>
        <taxon>Bacteroidota</taxon>
        <taxon>Flavobacteriia</taxon>
        <taxon>Flavobacteriales</taxon>
        <taxon>Flavobacteriaceae</taxon>
        <taxon>Flavobacterium</taxon>
    </lineage>
</organism>
<dbReference type="Proteomes" id="UP000198034">
    <property type="component" value="Unassembled WGS sequence"/>
</dbReference>
<dbReference type="PANTHER" id="PTHR39473:SF1">
    <property type="entry name" value="DINB-LIKE DOMAIN-CONTAINING PROTEIN"/>
    <property type="match status" value="1"/>
</dbReference>
<name>A0A246G9H8_9FLAO</name>
<comment type="caution">
    <text evidence="1">The sequence shown here is derived from an EMBL/GenBank/DDBJ whole genome shotgun (WGS) entry which is preliminary data.</text>
</comment>
<evidence type="ECO:0008006" key="3">
    <source>
        <dbReference type="Google" id="ProtNLM"/>
    </source>
</evidence>
<reference evidence="1 2" key="1">
    <citation type="journal article" date="2017" name="Infect. Genet. Evol.">
        <title>Comparative genome analysis of fish pathogen Flavobacterium columnare reveals extensive sequence diversity within the species.</title>
        <authorList>
            <person name="Kayansamruaj P."/>
            <person name="Dong H.T."/>
            <person name="Hirono I."/>
            <person name="Kondo H."/>
            <person name="Senapin S."/>
            <person name="Rodkhum C."/>
        </authorList>
    </citation>
    <scope>NUCLEOTIDE SEQUENCE [LARGE SCALE GENOMIC DNA]</scope>
    <source>
        <strain evidence="1 2">1214</strain>
    </source>
</reference>
<dbReference type="EMBL" id="MTCY01000029">
    <property type="protein sequence ID" value="OWP76238.1"/>
    <property type="molecule type" value="Genomic_DNA"/>
</dbReference>
<evidence type="ECO:0000313" key="1">
    <source>
        <dbReference type="EMBL" id="OWP76238.1"/>
    </source>
</evidence>
<evidence type="ECO:0000313" key="2">
    <source>
        <dbReference type="Proteomes" id="UP000198034"/>
    </source>
</evidence>
<protein>
    <recommendedName>
        <fullName evidence="3">DinB family protein</fullName>
    </recommendedName>
</protein>
<sequence>MNFTSIKNTLLELKDIIIQLNDHDFITPNFCLSNATIGEHTRHIIELYQALIKGYNNGIINYDNRERDKTIQTIRIQAINAINKIINEVEKENKKLVMEHCISGIPTFLETNYFREVLYNLEHCIHHQALIKVALLYFNHVQISETFGVAPSTIEFRKLCVQ</sequence>